<keyword evidence="3" id="KW-1185">Reference proteome</keyword>
<reference evidence="2 3" key="1">
    <citation type="submission" date="2024-09" db="EMBL/GenBank/DDBJ databases">
        <authorList>
            <person name="Sun Q."/>
            <person name="Mori K."/>
        </authorList>
    </citation>
    <scope>NUCLEOTIDE SEQUENCE [LARGE SCALE GENOMIC DNA]</scope>
    <source>
        <strain evidence="2 3">JCM 4362</strain>
    </source>
</reference>
<dbReference type="RefSeq" id="WP_345222331.1">
    <property type="nucleotide sequence ID" value="NZ_BAAAXE010000013.1"/>
</dbReference>
<feature type="chain" id="PRO_5046987717" evidence="1">
    <location>
        <begin position="23"/>
        <end position="499"/>
    </location>
</feature>
<evidence type="ECO:0000256" key="1">
    <source>
        <dbReference type="SAM" id="SignalP"/>
    </source>
</evidence>
<dbReference type="InterPro" id="IPR043777">
    <property type="entry name" value="DUF5719"/>
</dbReference>
<dbReference type="EMBL" id="JBHMCR010000004">
    <property type="protein sequence ID" value="MFB9520169.1"/>
    <property type="molecule type" value="Genomic_DNA"/>
</dbReference>
<comment type="caution">
    <text evidence="2">The sequence shown here is derived from an EMBL/GenBank/DDBJ whole genome shotgun (WGS) entry which is preliminary data.</text>
</comment>
<proteinExistence type="predicted"/>
<evidence type="ECO:0000313" key="3">
    <source>
        <dbReference type="Proteomes" id="UP001589718"/>
    </source>
</evidence>
<name>A0ABV5PAM5_STRCM</name>
<keyword evidence="1" id="KW-0732">Signal</keyword>
<protein>
    <submittedName>
        <fullName evidence="2">DUF5719 family protein</fullName>
    </submittedName>
</protein>
<feature type="signal peptide" evidence="1">
    <location>
        <begin position="1"/>
        <end position="22"/>
    </location>
</feature>
<gene>
    <name evidence="2" type="ORF">ACFFTU_09450</name>
</gene>
<evidence type="ECO:0000313" key="2">
    <source>
        <dbReference type="EMBL" id="MFB9520169.1"/>
    </source>
</evidence>
<organism evidence="2 3">
    <name type="scientific">Streptomyces cremeus</name>
    <dbReference type="NCBI Taxonomy" id="66881"/>
    <lineage>
        <taxon>Bacteria</taxon>
        <taxon>Bacillati</taxon>
        <taxon>Actinomycetota</taxon>
        <taxon>Actinomycetes</taxon>
        <taxon>Kitasatosporales</taxon>
        <taxon>Streptomycetaceae</taxon>
        <taxon>Streptomyces</taxon>
    </lineage>
</organism>
<sequence length="499" mass="49854">MNRSTLSLFGAVAALAAVTGFATVTAPSGGTGTTKSAGTAAARLPVERSGLLCPAPSSSDLAETAYTSFTPKGGAANAKPGTAELVPVTVAGKPAKKPVITLKEPGRPVTATANGGESPALVGTADGALAPGWAAQQTTKVSGEGAGRGLFGLSCSAPDTEFWFPGVSTAETRQDYVHLTNPDNSAAVADVELYGPQGVIKSDAGEGITVPPHATVPVLLSTLSATKVNDATVHVTTRAGRVGAAVQALEDKVGGDWLTASADPAPGVVLPAVPADATSVRLVVFAPGEADADLKVKLAGANGSLTPAGAETLHVKSRMTASLDLGNVTRGEAGALVLSPSEGTRRTPVVAALRVVRGLKDKQEVAYVPATAPVGARSSVADNRAQGSVLSLTAPGAAGEVRVTASAGSQGGAPVTRTFKVKAGATLSVAAPVPTGLKGSYALTAESVSGGPVHAARILTLMEDRVPMFTVQPMPDDKGTVVVPRARNDLSVLDVRARD</sequence>
<dbReference type="Proteomes" id="UP001589718">
    <property type="component" value="Unassembled WGS sequence"/>
</dbReference>
<accession>A0ABV5PAM5</accession>
<dbReference type="Pfam" id="PF18986">
    <property type="entry name" value="DUF5719"/>
    <property type="match status" value="1"/>
</dbReference>